<reference evidence="13" key="2">
    <citation type="journal article" date="2013" name="Nat. Commun.">
        <title>Genome of the Chinese tree shrew.</title>
        <authorList>
            <person name="Fan Y."/>
            <person name="Huang Z.Y."/>
            <person name="Cao C.C."/>
            <person name="Chen C.S."/>
            <person name="Chen Y.X."/>
            <person name="Fan D.D."/>
            <person name="He J."/>
            <person name="Hou H.L."/>
            <person name="Hu L."/>
            <person name="Hu X.T."/>
            <person name="Jiang X.T."/>
            <person name="Lai R."/>
            <person name="Lang Y.S."/>
            <person name="Liang B."/>
            <person name="Liao S.G."/>
            <person name="Mu D."/>
            <person name="Ma Y.Y."/>
            <person name="Niu Y.Y."/>
            <person name="Sun X.Q."/>
            <person name="Xia J.Q."/>
            <person name="Xiao J."/>
            <person name="Xiong Z.Q."/>
            <person name="Xu L."/>
            <person name="Yang L."/>
            <person name="Zhang Y."/>
            <person name="Zhao W."/>
            <person name="Zhao X.D."/>
            <person name="Zheng Y.T."/>
            <person name="Zhou J.M."/>
            <person name="Zhu Y.B."/>
            <person name="Zhang G.J."/>
            <person name="Wang J."/>
            <person name="Yao Y.G."/>
        </authorList>
    </citation>
    <scope>NUCLEOTIDE SEQUENCE [LARGE SCALE GENOMIC DNA]</scope>
</reference>
<feature type="domain" description="Peptidase S54 rhomboid" evidence="11">
    <location>
        <begin position="317"/>
        <end position="467"/>
    </location>
</feature>
<evidence type="ECO:0000313" key="12">
    <source>
        <dbReference type="EMBL" id="ELW61784.1"/>
    </source>
</evidence>
<keyword evidence="7 10" id="KW-0472">Membrane</keyword>
<evidence type="ECO:0000256" key="4">
    <source>
        <dbReference type="ARBA" id="ARBA00013039"/>
    </source>
</evidence>
<dbReference type="InterPro" id="IPR035952">
    <property type="entry name" value="Rhomboid-like_sf"/>
</dbReference>
<evidence type="ECO:0000256" key="5">
    <source>
        <dbReference type="ARBA" id="ARBA00022692"/>
    </source>
</evidence>
<dbReference type="InParanoid" id="L9KH13"/>
<evidence type="ECO:0000256" key="2">
    <source>
        <dbReference type="ARBA" id="ARBA00004141"/>
    </source>
</evidence>
<protein>
    <recommendedName>
        <fullName evidence="4">rhomboid protease</fullName>
        <ecNumber evidence="4">3.4.21.105</ecNumber>
    </recommendedName>
</protein>
<dbReference type="SUPFAM" id="SSF144091">
    <property type="entry name" value="Rhomboid-like"/>
    <property type="match status" value="1"/>
</dbReference>
<dbReference type="InterPro" id="IPR022764">
    <property type="entry name" value="Peptidase_S54_rhomboid_dom"/>
</dbReference>
<sequence>MAVLSSYHLSLPEGLLQVGVVTVTVCRACVQHPSHAYLACDDRSIHLEMGGCNEVAGEAEVTLRPADPLEPGFLAPFSSPGDCDPGNTGYISTGKFRSLLESHSSELDPHKREVLLALADSHADGQICYQDFVNLGHPVLKAAPGSARLQHCGSEVAAAVLPLHPQAHEESGRPGLSSLWKPHWVSGMRGLTQNSFPPLELRMSNKRSNSFRQAILQGNRRLSSKALLEEKGLSLSQRLIRHVAYETLPREIDRKWYYDSYTCCPPPWFMITVTLLEARTRVAFFLYNGVSLDQFVLQVTHPHYLKNSLVYHPQLRAQAWRYLTYIFMHAGIEHLGLNVVLQLLVGVPLEMVHGATRIGLVYVAGVVAGSLAVSVADMTAPVVGSSGGVYALVSAHLANIVMNWSGMKCQLKLLRMAVALICMSMEFGRAVWLRFHPSAYPPCPHPSFVAHLGGVAVGITLGVVVLRNYEQRLQDQSLWWIFVAMYTVFVLFAVFWNIFAYTLLDLKLPPPP</sequence>
<dbReference type="PANTHER" id="PTHR45840">
    <property type="entry name" value="RHOMBOID-RELATED PROTEIN"/>
    <property type="match status" value="1"/>
</dbReference>
<dbReference type="InterPro" id="IPR011992">
    <property type="entry name" value="EF-hand-dom_pair"/>
</dbReference>
<dbReference type="GO" id="GO:0016020">
    <property type="term" value="C:membrane"/>
    <property type="evidence" value="ECO:0007669"/>
    <property type="project" value="UniProtKB-SubCell"/>
</dbReference>
<feature type="transmembrane region" description="Helical" evidence="10">
    <location>
        <begin position="413"/>
        <end position="435"/>
    </location>
</feature>
<evidence type="ECO:0000256" key="8">
    <source>
        <dbReference type="PIRNR" id="PIRNR037470"/>
    </source>
</evidence>
<feature type="transmembrane region" description="Helical" evidence="10">
    <location>
        <begin position="382"/>
        <end position="401"/>
    </location>
</feature>
<dbReference type="FunFam" id="1.20.1540.10:FF:000002">
    <property type="entry name" value="Rhomboid, veinlet-like 3 (Drosophila)"/>
    <property type="match status" value="1"/>
</dbReference>
<dbReference type="FunCoup" id="L9KH13">
    <property type="interactions" value="6"/>
</dbReference>
<gene>
    <name evidence="12" type="ORF">TREES_T100001814</name>
</gene>
<dbReference type="Gene3D" id="1.10.238.10">
    <property type="entry name" value="EF-hand"/>
    <property type="match status" value="1"/>
</dbReference>
<dbReference type="AlphaFoldDB" id="L9KH13"/>
<feature type="active site" description="Nucleophile" evidence="9">
    <location>
        <position position="386"/>
    </location>
</feature>
<dbReference type="EC" id="3.4.21.105" evidence="4"/>
<dbReference type="EMBL" id="KB320856">
    <property type="protein sequence ID" value="ELW61784.1"/>
    <property type="molecule type" value="Genomic_DNA"/>
</dbReference>
<comment type="catalytic activity">
    <reaction evidence="1">
        <text>Cleaves type-1 transmembrane domains using a catalytic dyad composed of serine and histidine that are contributed by different transmembrane domains.</text>
        <dbReference type="EC" id="3.4.21.105"/>
    </reaction>
</comment>
<dbReference type="Gene3D" id="1.20.1540.10">
    <property type="entry name" value="Rhomboid-like"/>
    <property type="match status" value="1"/>
</dbReference>
<keyword evidence="5 10" id="KW-0812">Transmembrane</keyword>
<evidence type="ECO:0000256" key="1">
    <source>
        <dbReference type="ARBA" id="ARBA00000156"/>
    </source>
</evidence>
<feature type="transmembrane region" description="Helical" evidence="10">
    <location>
        <begin position="447"/>
        <end position="466"/>
    </location>
</feature>
<reference evidence="13" key="1">
    <citation type="submission" date="2012-07" db="EMBL/GenBank/DDBJ databases">
        <title>Genome of the Chinese tree shrew, a rising model animal genetically related to primates.</title>
        <authorList>
            <person name="Zhang G."/>
            <person name="Fan Y."/>
            <person name="Yao Y."/>
            <person name="Huang Z."/>
        </authorList>
    </citation>
    <scope>NUCLEOTIDE SEQUENCE [LARGE SCALE GENOMIC DNA]</scope>
</reference>
<evidence type="ECO:0000259" key="11">
    <source>
        <dbReference type="Pfam" id="PF01694"/>
    </source>
</evidence>
<keyword evidence="6 10" id="KW-1133">Transmembrane helix</keyword>
<name>L9KH13_TUPCH</name>
<dbReference type="SUPFAM" id="SSF47473">
    <property type="entry name" value="EF-hand"/>
    <property type="match status" value="1"/>
</dbReference>
<dbReference type="PANTHER" id="PTHR45840:SF5">
    <property type="entry name" value="RHOMBOID-RELATED PROTEIN 3"/>
    <property type="match status" value="1"/>
</dbReference>
<evidence type="ECO:0000256" key="10">
    <source>
        <dbReference type="SAM" id="Phobius"/>
    </source>
</evidence>
<feature type="transmembrane region" description="Helical" evidence="10">
    <location>
        <begin position="322"/>
        <end position="347"/>
    </location>
</feature>
<feature type="transmembrane region" description="Helical" evidence="10">
    <location>
        <begin position="478"/>
        <end position="504"/>
    </location>
</feature>
<proteinExistence type="inferred from homology"/>
<evidence type="ECO:0000256" key="9">
    <source>
        <dbReference type="PIRSR" id="PIRSR037470-50"/>
    </source>
</evidence>
<comment type="similarity">
    <text evidence="3 8">Belongs to the peptidase S54 family.</text>
</comment>
<feature type="active site" evidence="9">
    <location>
        <position position="451"/>
    </location>
</feature>
<comment type="subcellular location">
    <subcellularLocation>
        <location evidence="2">Membrane</location>
        <topology evidence="2">Multi-pass membrane protein</topology>
    </subcellularLocation>
</comment>
<evidence type="ECO:0000256" key="6">
    <source>
        <dbReference type="ARBA" id="ARBA00022989"/>
    </source>
</evidence>
<dbReference type="GO" id="GO:0004252">
    <property type="term" value="F:serine-type endopeptidase activity"/>
    <property type="evidence" value="ECO:0007669"/>
    <property type="project" value="UniProtKB-UniRule"/>
</dbReference>
<accession>L9KH13</accession>
<dbReference type="Proteomes" id="UP000011518">
    <property type="component" value="Unassembled WGS sequence"/>
</dbReference>
<feature type="transmembrane region" description="Helical" evidence="10">
    <location>
        <begin position="359"/>
        <end position="376"/>
    </location>
</feature>
<dbReference type="InterPro" id="IPR017213">
    <property type="entry name" value="Peptidase_S54_rhomboid_met"/>
</dbReference>
<dbReference type="PIRSF" id="PIRSF037470">
    <property type="entry name" value="Rhomboid"/>
    <property type="match status" value="1"/>
</dbReference>
<dbReference type="Pfam" id="PF01694">
    <property type="entry name" value="Rhomboid"/>
    <property type="match status" value="1"/>
</dbReference>
<evidence type="ECO:0000313" key="13">
    <source>
        <dbReference type="Proteomes" id="UP000011518"/>
    </source>
</evidence>
<dbReference type="STRING" id="246437.L9KH13"/>
<organism evidence="12 13">
    <name type="scientific">Tupaia chinensis</name>
    <name type="common">Chinese tree shrew</name>
    <name type="synonym">Tupaia belangeri chinensis</name>
    <dbReference type="NCBI Taxonomy" id="246437"/>
    <lineage>
        <taxon>Eukaryota</taxon>
        <taxon>Metazoa</taxon>
        <taxon>Chordata</taxon>
        <taxon>Craniata</taxon>
        <taxon>Vertebrata</taxon>
        <taxon>Euteleostomi</taxon>
        <taxon>Mammalia</taxon>
        <taxon>Eutheria</taxon>
        <taxon>Euarchontoglires</taxon>
        <taxon>Scandentia</taxon>
        <taxon>Tupaiidae</taxon>
        <taxon>Tupaia</taxon>
    </lineage>
</organism>
<evidence type="ECO:0000256" key="7">
    <source>
        <dbReference type="ARBA" id="ARBA00023136"/>
    </source>
</evidence>
<keyword evidence="13" id="KW-1185">Reference proteome</keyword>
<dbReference type="InterPro" id="IPR051739">
    <property type="entry name" value="Rhomboid_IM_Serine_Proteases"/>
</dbReference>
<evidence type="ECO:0000256" key="3">
    <source>
        <dbReference type="ARBA" id="ARBA00009045"/>
    </source>
</evidence>